<evidence type="ECO:0000313" key="3">
    <source>
        <dbReference type="Proteomes" id="UP000625711"/>
    </source>
</evidence>
<sequence>MGLEGVWVGGEASQKSIHNPPDNELVTLSFLRTAYSEGISHRLDGHLDNGSDGVEWRFGRSRKNLRRKYIDRLMCLPVN</sequence>
<dbReference type="Proteomes" id="UP000625711">
    <property type="component" value="Unassembled WGS sequence"/>
</dbReference>
<dbReference type="AlphaFoldDB" id="A0A834M686"/>
<evidence type="ECO:0000256" key="1">
    <source>
        <dbReference type="SAM" id="MobiDB-lite"/>
    </source>
</evidence>
<proteinExistence type="predicted"/>
<reference evidence="2" key="1">
    <citation type="submission" date="2020-08" db="EMBL/GenBank/DDBJ databases">
        <title>Genome sequencing and assembly of the red palm weevil Rhynchophorus ferrugineus.</title>
        <authorList>
            <person name="Dias G.B."/>
            <person name="Bergman C.M."/>
            <person name="Manee M."/>
        </authorList>
    </citation>
    <scope>NUCLEOTIDE SEQUENCE</scope>
    <source>
        <strain evidence="2">AA-2017</strain>
        <tissue evidence="2">Whole larva</tissue>
    </source>
</reference>
<evidence type="ECO:0000313" key="2">
    <source>
        <dbReference type="EMBL" id="KAF7266534.1"/>
    </source>
</evidence>
<dbReference type="EMBL" id="JAACXV010014527">
    <property type="protein sequence ID" value="KAF7266534.1"/>
    <property type="molecule type" value="Genomic_DNA"/>
</dbReference>
<accession>A0A834M686</accession>
<gene>
    <name evidence="2" type="ORF">GWI33_020147</name>
</gene>
<protein>
    <submittedName>
        <fullName evidence="2">Uncharacterized protein</fullName>
    </submittedName>
</protein>
<comment type="caution">
    <text evidence="2">The sequence shown here is derived from an EMBL/GenBank/DDBJ whole genome shotgun (WGS) entry which is preliminary data.</text>
</comment>
<name>A0A834M686_RHYFE</name>
<feature type="region of interest" description="Disordered" evidence="1">
    <location>
        <begin position="1"/>
        <end position="20"/>
    </location>
</feature>
<organism evidence="2 3">
    <name type="scientific">Rhynchophorus ferrugineus</name>
    <name type="common">Red palm weevil</name>
    <name type="synonym">Curculio ferrugineus</name>
    <dbReference type="NCBI Taxonomy" id="354439"/>
    <lineage>
        <taxon>Eukaryota</taxon>
        <taxon>Metazoa</taxon>
        <taxon>Ecdysozoa</taxon>
        <taxon>Arthropoda</taxon>
        <taxon>Hexapoda</taxon>
        <taxon>Insecta</taxon>
        <taxon>Pterygota</taxon>
        <taxon>Neoptera</taxon>
        <taxon>Endopterygota</taxon>
        <taxon>Coleoptera</taxon>
        <taxon>Polyphaga</taxon>
        <taxon>Cucujiformia</taxon>
        <taxon>Curculionidae</taxon>
        <taxon>Dryophthorinae</taxon>
        <taxon>Rhynchophorus</taxon>
    </lineage>
</organism>
<keyword evidence="3" id="KW-1185">Reference proteome</keyword>